<dbReference type="Gene3D" id="3.30.60.30">
    <property type="match status" value="4"/>
</dbReference>
<dbReference type="GO" id="GO:0005615">
    <property type="term" value="C:extracellular space"/>
    <property type="evidence" value="ECO:0007669"/>
    <property type="project" value="TreeGrafter"/>
</dbReference>
<dbReference type="SUPFAM" id="SSF100895">
    <property type="entry name" value="Kazal-type serine protease inhibitors"/>
    <property type="match status" value="4"/>
</dbReference>
<evidence type="ECO:0000256" key="3">
    <source>
        <dbReference type="ARBA" id="ARBA00023180"/>
    </source>
</evidence>
<keyword evidence="4" id="KW-0472">Membrane</keyword>
<dbReference type="OrthoDB" id="88467at2759"/>
<evidence type="ECO:0000313" key="6">
    <source>
        <dbReference type="EMBL" id="VDK65016.1"/>
    </source>
</evidence>
<evidence type="ECO:0000313" key="8">
    <source>
        <dbReference type="WBParaSite" id="ASIM_0001910001-mRNA-1"/>
    </source>
</evidence>
<feature type="domain" description="Kazal-like" evidence="5">
    <location>
        <begin position="26"/>
        <end position="72"/>
    </location>
</feature>
<dbReference type="Proteomes" id="UP000267096">
    <property type="component" value="Unassembled WGS sequence"/>
</dbReference>
<dbReference type="InterPro" id="IPR002350">
    <property type="entry name" value="Kazal_dom"/>
</dbReference>
<dbReference type="GO" id="GO:0050840">
    <property type="term" value="F:extracellular matrix binding"/>
    <property type="evidence" value="ECO:0007669"/>
    <property type="project" value="TreeGrafter"/>
</dbReference>
<evidence type="ECO:0000256" key="2">
    <source>
        <dbReference type="ARBA" id="ARBA00023157"/>
    </source>
</evidence>
<dbReference type="PANTHER" id="PTHR13866:SF29">
    <property type="entry name" value="FOLLISTATIN"/>
    <property type="match status" value="1"/>
</dbReference>
<proteinExistence type="predicted"/>
<name>A0A0M3KDP7_ANISI</name>
<feature type="transmembrane region" description="Helical" evidence="4">
    <location>
        <begin position="356"/>
        <end position="381"/>
    </location>
</feature>
<dbReference type="AlphaFoldDB" id="A0A0M3KDP7"/>
<dbReference type="InterPro" id="IPR003645">
    <property type="entry name" value="Fol_N"/>
</dbReference>
<evidence type="ECO:0000256" key="4">
    <source>
        <dbReference type="SAM" id="Phobius"/>
    </source>
</evidence>
<accession>A0A0M3KDP7</accession>
<keyword evidence="2" id="KW-1015">Disulfide bond</keyword>
<dbReference type="GO" id="GO:0005509">
    <property type="term" value="F:calcium ion binding"/>
    <property type="evidence" value="ECO:0007669"/>
    <property type="project" value="TreeGrafter"/>
</dbReference>
<reference evidence="8" key="1">
    <citation type="submission" date="2017-02" db="UniProtKB">
        <authorList>
            <consortium name="WormBaseParasite"/>
        </authorList>
    </citation>
    <scope>IDENTIFICATION</scope>
</reference>
<gene>
    <name evidence="6" type="ORF">ASIM_LOCUS18495</name>
</gene>
<keyword evidence="4" id="KW-1133">Transmembrane helix</keyword>
<evidence type="ECO:0000313" key="7">
    <source>
        <dbReference type="Proteomes" id="UP000267096"/>
    </source>
</evidence>
<evidence type="ECO:0000259" key="5">
    <source>
        <dbReference type="PROSITE" id="PS51465"/>
    </source>
</evidence>
<evidence type="ECO:0000256" key="1">
    <source>
        <dbReference type="ARBA" id="ARBA00022729"/>
    </source>
</evidence>
<dbReference type="PANTHER" id="PTHR13866">
    <property type="entry name" value="SPARC OSTEONECTIN"/>
    <property type="match status" value="1"/>
</dbReference>
<dbReference type="InterPro" id="IPR036058">
    <property type="entry name" value="Kazal_dom_sf"/>
</dbReference>
<dbReference type="GO" id="GO:0005518">
    <property type="term" value="F:collagen binding"/>
    <property type="evidence" value="ECO:0007669"/>
    <property type="project" value="TreeGrafter"/>
</dbReference>
<feature type="domain" description="Kazal-like" evidence="5">
    <location>
        <begin position="97"/>
        <end position="150"/>
    </location>
</feature>
<keyword evidence="4" id="KW-0812">Transmembrane</keyword>
<organism evidence="8">
    <name type="scientific">Anisakis simplex</name>
    <name type="common">Herring worm</name>
    <dbReference type="NCBI Taxonomy" id="6269"/>
    <lineage>
        <taxon>Eukaryota</taxon>
        <taxon>Metazoa</taxon>
        <taxon>Ecdysozoa</taxon>
        <taxon>Nematoda</taxon>
        <taxon>Chromadorea</taxon>
        <taxon>Rhabditida</taxon>
        <taxon>Spirurina</taxon>
        <taxon>Ascaridomorpha</taxon>
        <taxon>Ascaridoidea</taxon>
        <taxon>Anisakidae</taxon>
        <taxon>Anisakis</taxon>
        <taxon>Anisakis simplex complex</taxon>
    </lineage>
</organism>
<reference evidence="6 7" key="2">
    <citation type="submission" date="2018-11" db="EMBL/GenBank/DDBJ databases">
        <authorList>
            <consortium name="Pathogen Informatics"/>
        </authorList>
    </citation>
    <scope>NUCLEOTIDE SEQUENCE [LARGE SCALE GENOMIC DNA]</scope>
</reference>
<sequence>MGACAGYEGCKLPKVCVVVNNEPKCICEECESELNEVCASDGITYANPCKMRLEACKTGRNIYEKYHGICEGCVNVRCEFYAQCVSDEYGNGICKCPNDCDALQSASSPHSTTKVCATDGLTYDSECAMKQAACKQQKFIVIAFYGACDSCANVVCPYGQLCQDGLCTCPQQCPSSASSQQVCGEDGIVYRSECHLQMAACNLGTPIRMMPLTHCRALRAGDAYTSDRHNEITDTNDIIVSSLSRLSSLSVSVASKSLCATHQCAFGGFCMELFENGYEECICDFNCDHSNAKYNHITGDISSQYSHDSSDNEYSFCASDHNVYTSTCYMDLASCLQQIPIYQIAPIYLCHYSGTFIITVIIIIRSIAIITVNCCVLFRFFNSCFFVDIIPDLSSWQKRIMIEIYP</sequence>
<keyword evidence="7" id="KW-1185">Reference proteome</keyword>
<dbReference type="CDD" id="cd00104">
    <property type="entry name" value="KAZAL_FS"/>
    <property type="match status" value="3"/>
</dbReference>
<dbReference type="WBParaSite" id="ASIM_0001910001-mRNA-1">
    <property type="protein sequence ID" value="ASIM_0001910001-mRNA-1"/>
    <property type="gene ID" value="ASIM_0001910001"/>
</dbReference>
<dbReference type="EMBL" id="UYRR01035594">
    <property type="protein sequence ID" value="VDK65016.1"/>
    <property type="molecule type" value="Genomic_DNA"/>
</dbReference>
<keyword evidence="3" id="KW-0325">Glycoprotein</keyword>
<dbReference type="SMART" id="SM00274">
    <property type="entry name" value="FOLN"/>
    <property type="match status" value="4"/>
</dbReference>
<protein>
    <submittedName>
        <fullName evidence="8">AGRin (Synaptic protein) homolog family member (inferred by orthology to a C. elegans protein)</fullName>
    </submittedName>
</protein>
<dbReference type="SMART" id="SM00280">
    <property type="entry name" value="KAZAL"/>
    <property type="match status" value="3"/>
</dbReference>
<feature type="domain" description="Kazal-like" evidence="5">
    <location>
        <begin position="168"/>
        <end position="217"/>
    </location>
</feature>
<keyword evidence="1" id="KW-0732">Signal</keyword>
<dbReference type="Pfam" id="PF07648">
    <property type="entry name" value="Kazal_2"/>
    <property type="match status" value="4"/>
</dbReference>
<dbReference type="PROSITE" id="PS51465">
    <property type="entry name" value="KAZAL_2"/>
    <property type="match status" value="3"/>
</dbReference>